<name>A0A198UYQ8_MORCA</name>
<gene>
    <name evidence="3" type="ORF">AO382_0030</name>
    <name evidence="2" type="ORF">AO384_0545</name>
</gene>
<reference evidence="4 5" key="1">
    <citation type="journal article" date="2016" name="Genome Biol. Evol.">
        <title>Comparative Genomic Analyses of the Moraxella catarrhalis Serosensitive and Seroresistant Lineages Demonstrate Their Independent Evolution.</title>
        <authorList>
            <person name="Earl J.P."/>
            <person name="de Vries S.P."/>
            <person name="Ahmed A."/>
            <person name="Powell E."/>
            <person name="Schultz M.P."/>
            <person name="Hermans P.W."/>
            <person name="Hill D.J."/>
            <person name="Zhou Z."/>
            <person name="Constantinidou C.I."/>
            <person name="Hu F.Z."/>
            <person name="Bootsma H.J."/>
            <person name="Ehrlich G.D."/>
        </authorList>
    </citation>
    <scope>NUCLEOTIDE SEQUENCE [LARGE SCALE GENOMIC DNA]</scope>
    <source>
        <strain evidence="2 4">Z7542</strain>
        <strain evidence="3 5">Z7574</strain>
    </source>
</reference>
<sequence length="45" mass="5199">MPTVMVFSKGLQNKNLSIISYQYASVIFVNINLMHVLDNFGLFYQ</sequence>
<keyword evidence="1" id="KW-0472">Membrane</keyword>
<evidence type="ECO:0000313" key="4">
    <source>
        <dbReference type="Proteomes" id="UP000078228"/>
    </source>
</evidence>
<protein>
    <submittedName>
        <fullName evidence="2">Uncharacterized protein</fullName>
    </submittedName>
</protein>
<evidence type="ECO:0000313" key="5">
    <source>
        <dbReference type="Proteomes" id="UP000078446"/>
    </source>
</evidence>
<accession>A0A198UYQ8</accession>
<keyword evidence="1" id="KW-0812">Transmembrane</keyword>
<evidence type="ECO:0000313" key="3">
    <source>
        <dbReference type="EMBL" id="OAV01664.1"/>
    </source>
</evidence>
<organism evidence="2 4">
    <name type="scientific">Moraxella catarrhalis</name>
    <name type="common">Branhamella catarrhalis</name>
    <dbReference type="NCBI Taxonomy" id="480"/>
    <lineage>
        <taxon>Bacteria</taxon>
        <taxon>Pseudomonadati</taxon>
        <taxon>Pseudomonadota</taxon>
        <taxon>Gammaproteobacteria</taxon>
        <taxon>Moraxellales</taxon>
        <taxon>Moraxellaceae</taxon>
        <taxon>Moraxella</taxon>
    </lineage>
</organism>
<evidence type="ECO:0000313" key="2">
    <source>
        <dbReference type="EMBL" id="OAU97509.1"/>
    </source>
</evidence>
<keyword evidence="1" id="KW-1133">Transmembrane helix</keyword>
<evidence type="ECO:0000256" key="1">
    <source>
        <dbReference type="SAM" id="Phobius"/>
    </source>
</evidence>
<dbReference type="PATRIC" id="fig|480.236.peg.1258"/>
<feature type="transmembrane region" description="Helical" evidence="1">
    <location>
        <begin position="20"/>
        <end position="44"/>
    </location>
</feature>
<dbReference type="EMBL" id="LXHC01000006">
    <property type="protein sequence ID" value="OAU97509.1"/>
    <property type="molecule type" value="Genomic_DNA"/>
</dbReference>
<proteinExistence type="predicted"/>
<dbReference type="Proteomes" id="UP000078446">
    <property type="component" value="Unassembled WGS sequence"/>
</dbReference>
<comment type="caution">
    <text evidence="2">The sequence shown here is derived from an EMBL/GenBank/DDBJ whole genome shotgun (WGS) entry which is preliminary data.</text>
</comment>
<dbReference type="Proteomes" id="UP000078228">
    <property type="component" value="Unassembled WGS sequence"/>
</dbReference>
<keyword evidence="4" id="KW-1185">Reference proteome</keyword>
<dbReference type="AlphaFoldDB" id="A0A198UYQ8"/>
<dbReference type="EMBL" id="LXHE01000002">
    <property type="protein sequence ID" value="OAV01664.1"/>
    <property type="molecule type" value="Genomic_DNA"/>
</dbReference>